<accession>A0ABS5R446</accession>
<comment type="caution">
    <text evidence="1">The sequence shown here is derived from an EMBL/GenBank/DDBJ whole genome shotgun (WGS) entry which is preliminary data.</text>
</comment>
<gene>
    <name evidence="1" type="ORF">KIP89_03965</name>
</gene>
<sequence>MTADREGFRAAYHAPLDRLMLSGPGWSGIGTPEQWEERARLILREVRRRKADPYEGEWPDGFLK</sequence>
<proteinExistence type="predicted"/>
<name>A0ABS5R446_9HYPH</name>
<evidence type="ECO:0000313" key="1">
    <source>
        <dbReference type="EMBL" id="MBS9476257.1"/>
    </source>
</evidence>
<keyword evidence="2" id="KW-1185">Reference proteome</keyword>
<protein>
    <submittedName>
        <fullName evidence="1">Uncharacterized protein</fullName>
    </submittedName>
</protein>
<evidence type="ECO:0000313" key="2">
    <source>
        <dbReference type="Proteomes" id="UP001166585"/>
    </source>
</evidence>
<dbReference type="RefSeq" id="WP_213754114.1">
    <property type="nucleotide sequence ID" value="NZ_JAHCQH010000014.1"/>
</dbReference>
<organism evidence="1 2">
    <name type="scientific">Ancylobacter radicis</name>
    <dbReference type="NCBI Taxonomy" id="2836179"/>
    <lineage>
        <taxon>Bacteria</taxon>
        <taxon>Pseudomonadati</taxon>
        <taxon>Pseudomonadota</taxon>
        <taxon>Alphaproteobacteria</taxon>
        <taxon>Hyphomicrobiales</taxon>
        <taxon>Xanthobacteraceae</taxon>
        <taxon>Ancylobacter</taxon>
    </lineage>
</organism>
<reference evidence="1" key="1">
    <citation type="submission" date="2021-05" db="EMBL/GenBank/DDBJ databases">
        <authorList>
            <person name="Sun Q."/>
            <person name="Inoue M."/>
        </authorList>
    </citation>
    <scope>NUCLEOTIDE SEQUENCE</scope>
    <source>
        <strain evidence="1">VKM B-3255</strain>
    </source>
</reference>
<dbReference type="Proteomes" id="UP001166585">
    <property type="component" value="Unassembled WGS sequence"/>
</dbReference>
<dbReference type="EMBL" id="JAHCQH010000014">
    <property type="protein sequence ID" value="MBS9476257.1"/>
    <property type="molecule type" value="Genomic_DNA"/>
</dbReference>